<evidence type="ECO:0000313" key="10">
    <source>
        <dbReference type="Proteomes" id="UP001371218"/>
    </source>
</evidence>
<evidence type="ECO:0000256" key="2">
    <source>
        <dbReference type="ARBA" id="ARBA00007613"/>
    </source>
</evidence>
<feature type="coiled-coil region" evidence="8">
    <location>
        <begin position="117"/>
        <end position="144"/>
    </location>
</feature>
<comment type="similarity">
    <text evidence="2">Belongs to the outer membrane factor (OMF) (TC 1.B.17) family.</text>
</comment>
<keyword evidence="4" id="KW-1134">Transmembrane beta strand</keyword>
<comment type="subcellular location">
    <subcellularLocation>
        <location evidence="1">Cell outer membrane</location>
    </subcellularLocation>
</comment>
<dbReference type="PANTHER" id="PTHR30026">
    <property type="entry name" value="OUTER MEMBRANE PROTEIN TOLC"/>
    <property type="match status" value="1"/>
</dbReference>
<sequence>MDLAQALTRGMDVAGSVRSASLDVQAKGLQAEALSNLNGPAVSLSGFAGRVSTSFNLDISRLSAAANPLIAGLDAAAGLDIPPLPNTLSTTREFNLSSVGVSANWPVYTGGRLEAVRGVAQARIGEAQAELQEAQDKAASTTVQRYFQLQLAQWAAKVRGDAVDGIAEHQRQASRLESAGLISTADRLRADVALDGAKRELSKARSDVEIAGVALRRQLAAETDIRPTTPLFVHSQPVGGLQSFIDLGMAHHPAWRKLASKRDQADQAVKLSGSEFSPMVFGVGNYNFNKGDDKLVQPNWYVGVFVSIPLFGHVDHGKSALAAKLDRQRVDETAEQAKRDIPTLIESQWRAMENARAQVLSMDSTLKLARESLRLQTVAFSQQQATTLDVTDARLSLAKNETERAQAAYEYVMSLSRLLEACGQPERLPEYARSADITFTLE</sequence>
<reference evidence="9 10" key="1">
    <citation type="submission" date="2024-04" db="EMBL/GenBank/DDBJ databases">
        <title>Novel species of the genus Ideonella isolated from streams.</title>
        <authorList>
            <person name="Lu H."/>
        </authorList>
    </citation>
    <scope>NUCLEOTIDE SEQUENCE [LARGE SCALE GENOMIC DNA]</scope>
    <source>
        <strain evidence="9 10">DXS29W</strain>
    </source>
</reference>
<dbReference type="PANTHER" id="PTHR30026:SF5">
    <property type="entry name" value="ABC-TYPE EFFLUX SYSTEM SECRETIN COMPONENT"/>
    <property type="match status" value="1"/>
</dbReference>
<dbReference type="SUPFAM" id="SSF56954">
    <property type="entry name" value="Outer membrane efflux proteins (OEP)"/>
    <property type="match status" value="1"/>
</dbReference>
<dbReference type="Pfam" id="PF02321">
    <property type="entry name" value="OEP"/>
    <property type="match status" value="2"/>
</dbReference>
<name>A0ABU9BSK9_9BURK</name>
<evidence type="ECO:0000313" key="9">
    <source>
        <dbReference type="EMBL" id="MEK8032841.1"/>
    </source>
</evidence>
<proteinExistence type="inferred from homology"/>
<keyword evidence="6" id="KW-0472">Membrane</keyword>
<comment type="caution">
    <text evidence="9">The sequence shown here is derived from an EMBL/GenBank/DDBJ whole genome shotgun (WGS) entry which is preliminary data.</text>
</comment>
<dbReference type="RefSeq" id="WP_341427257.1">
    <property type="nucleotide sequence ID" value="NZ_JBBUTG010000012.1"/>
</dbReference>
<keyword evidence="10" id="KW-1185">Reference proteome</keyword>
<dbReference type="Proteomes" id="UP001371218">
    <property type="component" value="Unassembled WGS sequence"/>
</dbReference>
<protein>
    <submittedName>
        <fullName evidence="9">TolC family protein</fullName>
    </submittedName>
</protein>
<dbReference type="EMBL" id="JBBUTG010000012">
    <property type="protein sequence ID" value="MEK8032841.1"/>
    <property type="molecule type" value="Genomic_DNA"/>
</dbReference>
<keyword evidence="7" id="KW-0998">Cell outer membrane</keyword>
<evidence type="ECO:0000256" key="8">
    <source>
        <dbReference type="SAM" id="Coils"/>
    </source>
</evidence>
<dbReference type="InterPro" id="IPR051906">
    <property type="entry name" value="TolC-like"/>
</dbReference>
<evidence type="ECO:0000256" key="4">
    <source>
        <dbReference type="ARBA" id="ARBA00022452"/>
    </source>
</evidence>
<evidence type="ECO:0000256" key="6">
    <source>
        <dbReference type="ARBA" id="ARBA00023136"/>
    </source>
</evidence>
<evidence type="ECO:0000256" key="7">
    <source>
        <dbReference type="ARBA" id="ARBA00023237"/>
    </source>
</evidence>
<organism evidence="9 10">
    <name type="scientific">Ideonella lacteola</name>
    <dbReference type="NCBI Taxonomy" id="2984193"/>
    <lineage>
        <taxon>Bacteria</taxon>
        <taxon>Pseudomonadati</taxon>
        <taxon>Pseudomonadota</taxon>
        <taxon>Betaproteobacteria</taxon>
        <taxon>Burkholderiales</taxon>
        <taxon>Sphaerotilaceae</taxon>
        <taxon>Ideonella</taxon>
    </lineage>
</organism>
<evidence type="ECO:0000256" key="1">
    <source>
        <dbReference type="ARBA" id="ARBA00004442"/>
    </source>
</evidence>
<keyword evidence="3" id="KW-0813">Transport</keyword>
<gene>
    <name evidence="9" type="ORF">AACH06_18625</name>
</gene>
<evidence type="ECO:0000256" key="3">
    <source>
        <dbReference type="ARBA" id="ARBA00022448"/>
    </source>
</evidence>
<accession>A0ABU9BSK9</accession>
<keyword evidence="5" id="KW-0812">Transmembrane</keyword>
<dbReference type="InterPro" id="IPR003423">
    <property type="entry name" value="OMP_efflux"/>
</dbReference>
<evidence type="ECO:0000256" key="5">
    <source>
        <dbReference type="ARBA" id="ARBA00022692"/>
    </source>
</evidence>
<keyword evidence="8" id="KW-0175">Coiled coil</keyword>
<dbReference type="Gene3D" id="1.20.1600.10">
    <property type="entry name" value="Outer membrane efflux proteins (OEP)"/>
    <property type="match status" value="1"/>
</dbReference>